<proteinExistence type="predicted"/>
<dbReference type="Proteomes" id="UP000648801">
    <property type="component" value="Unassembled WGS sequence"/>
</dbReference>
<name>A0A916RNH5_9BACT</name>
<dbReference type="EMBL" id="BMJB01000001">
    <property type="protein sequence ID" value="GGA62977.1"/>
    <property type="molecule type" value="Genomic_DNA"/>
</dbReference>
<feature type="domain" description="TonB-dependent transporter Oar-like beta-barrel" evidence="1">
    <location>
        <begin position="20"/>
        <end position="108"/>
    </location>
</feature>
<evidence type="ECO:0000313" key="3">
    <source>
        <dbReference type="Proteomes" id="UP000648801"/>
    </source>
</evidence>
<reference evidence="2" key="1">
    <citation type="journal article" date="2014" name="Int. J. Syst. Evol. Microbiol.">
        <title>Complete genome sequence of Corynebacterium casei LMG S-19264T (=DSM 44701T), isolated from a smear-ripened cheese.</title>
        <authorList>
            <consortium name="US DOE Joint Genome Institute (JGI-PGF)"/>
            <person name="Walter F."/>
            <person name="Albersmeier A."/>
            <person name="Kalinowski J."/>
            <person name="Ruckert C."/>
        </authorList>
    </citation>
    <scope>NUCLEOTIDE SEQUENCE</scope>
    <source>
        <strain evidence="2">CGMCC 1.15447</strain>
    </source>
</reference>
<organism evidence="2 3">
    <name type="scientific">Edaphobacter acidisoli</name>
    <dbReference type="NCBI Taxonomy" id="2040573"/>
    <lineage>
        <taxon>Bacteria</taxon>
        <taxon>Pseudomonadati</taxon>
        <taxon>Acidobacteriota</taxon>
        <taxon>Terriglobia</taxon>
        <taxon>Terriglobales</taxon>
        <taxon>Acidobacteriaceae</taxon>
        <taxon>Edaphobacter</taxon>
    </lineage>
</organism>
<sequence>MRSTPVYSTISGARTRIIPTGFGNVPRDSNRAPGEVDFDASIAKDFSLWRELSFQIRLDAFNVINHTNFTQPNSSLSVTTTSNSAAATFLNSTSFGQITGTQPSRRLQLSSRFFF</sequence>
<evidence type="ECO:0000259" key="1">
    <source>
        <dbReference type="Pfam" id="PF25183"/>
    </source>
</evidence>
<reference evidence="2" key="2">
    <citation type="submission" date="2020-09" db="EMBL/GenBank/DDBJ databases">
        <authorList>
            <person name="Sun Q."/>
            <person name="Zhou Y."/>
        </authorList>
    </citation>
    <scope>NUCLEOTIDE SEQUENCE</scope>
    <source>
        <strain evidence="2">CGMCC 1.15447</strain>
    </source>
</reference>
<dbReference type="InterPro" id="IPR057601">
    <property type="entry name" value="Oar-like_b-barrel"/>
</dbReference>
<dbReference type="Pfam" id="PF25183">
    <property type="entry name" value="OMP_b-brl_4"/>
    <property type="match status" value="1"/>
</dbReference>
<comment type="caution">
    <text evidence="2">The sequence shown here is derived from an EMBL/GenBank/DDBJ whole genome shotgun (WGS) entry which is preliminary data.</text>
</comment>
<keyword evidence="3" id="KW-1185">Reference proteome</keyword>
<evidence type="ECO:0000313" key="2">
    <source>
        <dbReference type="EMBL" id="GGA62977.1"/>
    </source>
</evidence>
<accession>A0A916RNH5</accession>
<gene>
    <name evidence="2" type="ORF">GCM10011507_13220</name>
</gene>
<dbReference type="AlphaFoldDB" id="A0A916RNH5"/>
<protein>
    <recommendedName>
        <fullName evidence="1">TonB-dependent transporter Oar-like beta-barrel domain-containing protein</fullName>
    </recommendedName>
</protein>